<proteinExistence type="predicted"/>
<dbReference type="RefSeq" id="WP_378176540.1">
    <property type="nucleotide sequence ID" value="NZ_JBHTCR010000003.1"/>
</dbReference>
<dbReference type="EMBL" id="JBHTCR010000003">
    <property type="protein sequence ID" value="MFC7346675.1"/>
    <property type="molecule type" value="Genomic_DNA"/>
</dbReference>
<feature type="signal peptide" evidence="1">
    <location>
        <begin position="1"/>
        <end position="18"/>
    </location>
</feature>
<feature type="chain" id="PRO_5047501495" description="DUF2059 domain-containing protein" evidence="1">
    <location>
        <begin position="19"/>
        <end position="149"/>
    </location>
</feature>
<protein>
    <recommendedName>
        <fullName evidence="4">DUF2059 domain-containing protein</fullName>
    </recommendedName>
</protein>
<name>A0ABW2LY97_9FLAO</name>
<sequence length="149" mass="17379">MRYIVSLLFVVFSSLVYAQSFPPPPAMANSSQQKLINEFIEVSHYREALVNYAKEYLELKMFDYSVDPPKELLTKEQARSIIKNFNFDDFKISLYSAFSFIPEKELKELINFYKGIGGRLSRNNSILLMDPNIDLNIKNQMDYAIENIK</sequence>
<evidence type="ECO:0000313" key="2">
    <source>
        <dbReference type="EMBL" id="MFC7346675.1"/>
    </source>
</evidence>
<accession>A0ABW2LY97</accession>
<keyword evidence="3" id="KW-1185">Reference proteome</keyword>
<evidence type="ECO:0008006" key="4">
    <source>
        <dbReference type="Google" id="ProtNLM"/>
    </source>
</evidence>
<dbReference type="Proteomes" id="UP001596550">
    <property type="component" value="Unassembled WGS sequence"/>
</dbReference>
<evidence type="ECO:0000256" key="1">
    <source>
        <dbReference type="SAM" id="SignalP"/>
    </source>
</evidence>
<gene>
    <name evidence="2" type="ORF">ACFQO9_08115</name>
</gene>
<keyword evidence="1" id="KW-0732">Signal</keyword>
<organism evidence="2 3">
    <name type="scientific">Chryseobacterium zhengzhouense</name>
    <dbReference type="NCBI Taxonomy" id="1636086"/>
    <lineage>
        <taxon>Bacteria</taxon>
        <taxon>Pseudomonadati</taxon>
        <taxon>Bacteroidota</taxon>
        <taxon>Flavobacteriia</taxon>
        <taxon>Flavobacteriales</taxon>
        <taxon>Weeksellaceae</taxon>
        <taxon>Chryseobacterium group</taxon>
        <taxon>Chryseobacterium</taxon>
    </lineage>
</organism>
<reference evidence="3" key="1">
    <citation type="journal article" date="2019" name="Int. J. Syst. Evol. Microbiol.">
        <title>The Global Catalogue of Microorganisms (GCM) 10K type strain sequencing project: providing services to taxonomists for standard genome sequencing and annotation.</title>
        <authorList>
            <consortium name="The Broad Institute Genomics Platform"/>
            <consortium name="The Broad Institute Genome Sequencing Center for Infectious Disease"/>
            <person name="Wu L."/>
            <person name="Ma J."/>
        </authorList>
    </citation>
    <scope>NUCLEOTIDE SEQUENCE [LARGE SCALE GENOMIC DNA]</scope>
    <source>
        <strain evidence="3">CCUG 54781</strain>
    </source>
</reference>
<comment type="caution">
    <text evidence="2">The sequence shown here is derived from an EMBL/GenBank/DDBJ whole genome shotgun (WGS) entry which is preliminary data.</text>
</comment>
<evidence type="ECO:0000313" key="3">
    <source>
        <dbReference type="Proteomes" id="UP001596550"/>
    </source>
</evidence>